<dbReference type="GeneID" id="5144124"/>
<dbReference type="Proteomes" id="UP000000663">
    <property type="component" value="Chromosome"/>
</dbReference>
<dbReference type="RefSeq" id="WP_012036737.1">
    <property type="nucleotide sequence ID" value="NC_009464.1"/>
</dbReference>
<proteinExistence type="predicted"/>
<reference evidence="1 2" key="1">
    <citation type="journal article" date="2006" name="Science">
        <title>Genome of rice cluster I archaea -- the key methane producers in the rice rhizosphere.</title>
        <authorList>
            <person name="Erkel C."/>
            <person name="Kube M."/>
            <person name="Reinhardt R."/>
            <person name="Liesack W."/>
        </authorList>
    </citation>
    <scope>NUCLEOTIDE SEQUENCE [LARGE SCALE GENOMIC DNA]</scope>
    <source>
        <strain evidence="2">DSM 22066 / NBRC 105507 / MRE50</strain>
    </source>
</reference>
<dbReference type="InterPro" id="IPR008928">
    <property type="entry name" value="6-hairpin_glycosidase_sf"/>
</dbReference>
<dbReference type="OrthoDB" id="387463at2157"/>
<evidence type="ECO:0000313" key="2">
    <source>
        <dbReference type="Proteomes" id="UP000000663"/>
    </source>
</evidence>
<evidence type="ECO:0000313" key="1">
    <source>
        <dbReference type="EMBL" id="CAJ35762.1"/>
    </source>
</evidence>
<protein>
    <recommendedName>
        <fullName evidence="3">Glycogen debranching enzyme C-terminal domain-containing protein</fullName>
    </recommendedName>
</protein>
<dbReference type="Gene3D" id="1.50.10.10">
    <property type="match status" value="1"/>
</dbReference>
<dbReference type="GO" id="GO:0005975">
    <property type="term" value="P:carbohydrate metabolic process"/>
    <property type="evidence" value="ECO:0007669"/>
    <property type="project" value="InterPro"/>
</dbReference>
<gene>
    <name evidence="1" type="ORF">RCIX299</name>
</gene>
<dbReference type="AlphaFoldDB" id="Q0W781"/>
<dbReference type="eggNOG" id="arCOG03287">
    <property type="taxonomic scope" value="Archaea"/>
</dbReference>
<dbReference type="InterPro" id="IPR012341">
    <property type="entry name" value="6hp_glycosidase-like_sf"/>
</dbReference>
<dbReference type="STRING" id="351160.RCIX299"/>
<dbReference type="EMBL" id="AM114193">
    <property type="protein sequence ID" value="CAJ35762.1"/>
    <property type="molecule type" value="Genomic_DNA"/>
</dbReference>
<name>Q0W781_METAR</name>
<keyword evidence="2" id="KW-1185">Reference proteome</keyword>
<organism evidence="1 2">
    <name type="scientific">Methanocella arvoryzae (strain DSM 22066 / NBRC 105507 / MRE50)</name>
    <dbReference type="NCBI Taxonomy" id="351160"/>
    <lineage>
        <taxon>Archaea</taxon>
        <taxon>Methanobacteriati</taxon>
        <taxon>Methanobacteriota</taxon>
        <taxon>Stenosarchaea group</taxon>
        <taxon>Methanomicrobia</taxon>
        <taxon>Methanocellales</taxon>
        <taxon>Methanocellaceae</taxon>
        <taxon>Methanocella</taxon>
    </lineage>
</organism>
<dbReference type="SUPFAM" id="SSF48208">
    <property type="entry name" value="Six-hairpin glycosidases"/>
    <property type="match status" value="1"/>
</dbReference>
<evidence type="ECO:0008006" key="3">
    <source>
        <dbReference type="Google" id="ProtNLM"/>
    </source>
</evidence>
<sequence length="692" mass="77547">MADEDYSVVLAPLEDLFGGGSRTKHVILKRRSASLAQSAFSCPVFEKIAPNRDYSYEGLFALVGTDYWKFLDMIALGVRSGDKEIKLRPAEVIATPWSCEYRYDAGGRTVRAQYYLYRTSYGAAGHLDVRIEGSENRPSTIVFEPFFDIRFMYGPSEPGNLDATVSEDVLYVTAGGPAICLSSAGARLEKKGRQVSWKYKLGSGYRCRKGDRLQFKPERRTVSSLYEIEVDGAAARLCFSCGPDRDTARKLHGIPASATGSGEPAWVADVAEADQLRRAIFPDYAASKRDILYRVLGMARFGTMVDSVVFHEAGDFWFRSVWFRDEFEGLIHNYQTLRKISGTDGMKQVLRKAFELQDEHGRIPNRLVPGTGGKADYNSADATLLGFILAGMVVRDTNDGDFAQDAAAAFKKYLQGVRCAGLEANGPPRVRPNGLLSVPSWHSWTDGKRNVDGQALPIRVSEAWERELLSMGAVADLDLQMFFLPEINAQWMRSLEAGWLFSKYVRNFSMADTCKMLYNRALEAYKKVFLNPETGFINNLATTDDFALGPRADPMPGSPGVVAASMLGLDVFTIRELDAIARYAKDRLLRTKWGLPFGIVVKESGTGTYVGDEEYHEEVVWPRDTPYLIRLLQITGDQSTVEGLLEANLKHQMEEGFVFYNHELFSCDHDLLPVKNPVQWWSQWVDPYLDRV</sequence>
<dbReference type="KEGG" id="rci:RCIX299"/>
<accession>Q0W781</accession>